<keyword evidence="1 5" id="KW-0808">Transferase</keyword>
<dbReference type="SUPFAM" id="SSF52540">
    <property type="entry name" value="P-loop containing nucleoside triphosphate hydrolases"/>
    <property type="match status" value="1"/>
</dbReference>
<keyword evidence="8" id="KW-1185">Reference proteome</keyword>
<dbReference type="PATRIC" id="fig|261654.4.peg.2400"/>
<dbReference type="GO" id="GO:0004017">
    <property type="term" value="F:AMP kinase activity"/>
    <property type="evidence" value="ECO:0007669"/>
    <property type="project" value="UniProtKB-EC"/>
</dbReference>
<evidence type="ECO:0000256" key="3">
    <source>
        <dbReference type="ARBA" id="ARBA00022741"/>
    </source>
</evidence>
<evidence type="ECO:0000256" key="6">
    <source>
        <dbReference type="RuleBase" id="RU003331"/>
    </source>
</evidence>
<name>A0A1A8ZHM9_9ACTN</name>
<dbReference type="STRING" id="261654.GA0070611_2355"/>
<keyword evidence="3 6" id="KW-0547">Nucleotide-binding</keyword>
<dbReference type="InterPro" id="IPR000850">
    <property type="entry name" value="Adenylat/UMP-CMP_kin"/>
</dbReference>
<evidence type="ECO:0000256" key="4">
    <source>
        <dbReference type="ARBA" id="ARBA00022777"/>
    </source>
</evidence>
<evidence type="ECO:0000313" key="8">
    <source>
        <dbReference type="Proteomes" id="UP000199385"/>
    </source>
</evidence>
<evidence type="ECO:0000256" key="5">
    <source>
        <dbReference type="RuleBase" id="RU003330"/>
    </source>
</evidence>
<evidence type="ECO:0000313" key="7">
    <source>
        <dbReference type="EMBL" id="SBT43534.1"/>
    </source>
</evidence>
<keyword evidence="2" id="KW-0545">Nucleotide biosynthesis</keyword>
<dbReference type="GO" id="GO:0005737">
    <property type="term" value="C:cytoplasm"/>
    <property type="evidence" value="ECO:0007669"/>
    <property type="project" value="UniProtKB-SubCell"/>
</dbReference>
<comment type="subcellular location">
    <subcellularLocation>
        <location evidence="6">Cytoplasm</location>
    </subcellularLocation>
</comment>
<keyword evidence="6" id="KW-0067">ATP-binding</keyword>
<reference evidence="8" key="1">
    <citation type="submission" date="2016-06" db="EMBL/GenBank/DDBJ databases">
        <authorList>
            <person name="Varghese N."/>
            <person name="Submissions Spin"/>
        </authorList>
    </citation>
    <scope>NUCLEOTIDE SEQUENCE [LARGE SCALE GENOMIC DNA]</scope>
    <source>
        <strain evidence="8">DSM 44815</strain>
    </source>
</reference>
<dbReference type="EC" id="2.7.4.3" evidence="6"/>
<comment type="subunit">
    <text evidence="6">Monomer.</text>
</comment>
<evidence type="ECO:0000256" key="2">
    <source>
        <dbReference type="ARBA" id="ARBA00022727"/>
    </source>
</evidence>
<gene>
    <name evidence="7" type="ORF">GA0070611_2355</name>
</gene>
<dbReference type="InterPro" id="IPR027417">
    <property type="entry name" value="P-loop_NTPase"/>
</dbReference>
<accession>A0A1A8ZHM9</accession>
<protein>
    <recommendedName>
        <fullName evidence="6">Adenylate kinase</fullName>
        <ecNumber evidence="6">2.7.4.3</ecNumber>
    </recommendedName>
</protein>
<dbReference type="PANTHER" id="PTHR23359">
    <property type="entry name" value="NUCLEOTIDE KINASE"/>
    <property type="match status" value="1"/>
</dbReference>
<dbReference type="Proteomes" id="UP000199385">
    <property type="component" value="Chromosome I"/>
</dbReference>
<dbReference type="GO" id="GO:0005524">
    <property type="term" value="F:ATP binding"/>
    <property type="evidence" value="ECO:0007669"/>
    <property type="project" value="UniProtKB-KW"/>
</dbReference>
<proteinExistence type="inferred from homology"/>
<sequence length="191" mass="21087">MRRRIAVLAEPGVYDAWGAATLLGATVRLPAHNVGDLARAAVRSGSAWGRRFTGHMQAGELIPEEVLAEFVADTLDRSPVGWVLFGHPRTVRHAELLAAHGHAPDTVIQVTFDEDRIDRDWRLTARRAELPHLLAEHRLHTAALRAFYRNVDAFHAVPQHGSVEELAADLQAVVTRPVIRGTSPEPHPRPT</sequence>
<keyword evidence="4 5" id="KW-0418">Kinase</keyword>
<dbReference type="PRINTS" id="PR00094">
    <property type="entry name" value="ADENYLTKNASE"/>
</dbReference>
<dbReference type="Gene3D" id="3.40.50.300">
    <property type="entry name" value="P-loop containing nucleotide triphosphate hydrolases"/>
    <property type="match status" value="1"/>
</dbReference>
<dbReference type="AlphaFoldDB" id="A0A1A8ZHM9"/>
<dbReference type="OrthoDB" id="3381781at2"/>
<dbReference type="Pfam" id="PF00406">
    <property type="entry name" value="ADK"/>
    <property type="match status" value="1"/>
</dbReference>
<comment type="catalytic activity">
    <reaction evidence="6">
        <text>AMP + ATP = 2 ADP</text>
        <dbReference type="Rhea" id="RHEA:12973"/>
        <dbReference type="ChEBI" id="CHEBI:30616"/>
        <dbReference type="ChEBI" id="CHEBI:456215"/>
        <dbReference type="ChEBI" id="CHEBI:456216"/>
        <dbReference type="EC" id="2.7.4.3"/>
    </reaction>
</comment>
<organism evidence="7 8">
    <name type="scientific">Micromonospora auratinigra</name>
    <dbReference type="NCBI Taxonomy" id="261654"/>
    <lineage>
        <taxon>Bacteria</taxon>
        <taxon>Bacillati</taxon>
        <taxon>Actinomycetota</taxon>
        <taxon>Actinomycetes</taxon>
        <taxon>Micromonosporales</taxon>
        <taxon>Micromonosporaceae</taxon>
        <taxon>Micromonospora</taxon>
    </lineage>
</organism>
<evidence type="ECO:0000256" key="1">
    <source>
        <dbReference type="ARBA" id="ARBA00022679"/>
    </source>
</evidence>
<dbReference type="EMBL" id="LT594323">
    <property type="protein sequence ID" value="SBT43534.1"/>
    <property type="molecule type" value="Genomic_DNA"/>
</dbReference>
<comment type="similarity">
    <text evidence="5">Belongs to the adenylate kinase family.</text>
</comment>
<dbReference type="RefSeq" id="WP_091662453.1">
    <property type="nucleotide sequence ID" value="NZ_LT594323.1"/>
</dbReference>